<dbReference type="EMBL" id="DS547169">
    <property type="protein sequence ID" value="EDQ99224.1"/>
    <property type="molecule type" value="Genomic_DNA"/>
</dbReference>
<name>B0E1S4_LACBS</name>
<dbReference type="Proteomes" id="UP000001194">
    <property type="component" value="Unassembled WGS sequence"/>
</dbReference>
<dbReference type="PROSITE" id="PS50181">
    <property type="entry name" value="FBOX"/>
    <property type="match status" value="1"/>
</dbReference>
<dbReference type="InterPro" id="IPR001810">
    <property type="entry name" value="F-box_dom"/>
</dbReference>
<dbReference type="InParanoid" id="B0E1S4"/>
<evidence type="ECO:0000313" key="2">
    <source>
        <dbReference type="EMBL" id="EDQ99224.1"/>
    </source>
</evidence>
<feature type="domain" description="F-box" evidence="1">
    <location>
        <begin position="145"/>
        <end position="191"/>
    </location>
</feature>
<dbReference type="KEGG" id="lbc:LACBIDRAFT_335236"/>
<keyword evidence="3" id="KW-1185">Reference proteome</keyword>
<gene>
    <name evidence="2" type="ORF">LACBIDRAFT_335236</name>
</gene>
<organism evidence="3">
    <name type="scientific">Laccaria bicolor (strain S238N-H82 / ATCC MYA-4686)</name>
    <name type="common">Bicoloured deceiver</name>
    <name type="synonym">Laccaria laccata var. bicolor</name>
    <dbReference type="NCBI Taxonomy" id="486041"/>
    <lineage>
        <taxon>Eukaryota</taxon>
        <taxon>Fungi</taxon>
        <taxon>Dikarya</taxon>
        <taxon>Basidiomycota</taxon>
        <taxon>Agaricomycotina</taxon>
        <taxon>Agaricomycetes</taxon>
        <taxon>Agaricomycetidae</taxon>
        <taxon>Agaricales</taxon>
        <taxon>Agaricineae</taxon>
        <taxon>Hydnangiaceae</taxon>
        <taxon>Laccaria</taxon>
    </lineage>
</organism>
<dbReference type="SUPFAM" id="SSF81383">
    <property type="entry name" value="F-box domain"/>
    <property type="match status" value="1"/>
</dbReference>
<dbReference type="RefSeq" id="XP_001890121.1">
    <property type="nucleotide sequence ID" value="XM_001890086.1"/>
</dbReference>
<dbReference type="AlphaFoldDB" id="B0E1S4"/>
<evidence type="ECO:0000313" key="3">
    <source>
        <dbReference type="Proteomes" id="UP000001194"/>
    </source>
</evidence>
<sequence>MTVPNQCYVPTCPLLSVEGGDPQEGCDFEVTSLQRRSSESSHHIWPQPQITSRQECDIVTTQLETLHVVPDDSNDVDATWSYLLVCCAAIRETLVSLDQNSRQYTSYIDFLPTKVLMLGQALQMVNIIPPSLVTISPKETTKQPLAGLADLPNELINNLIRDLPAGTLCCLAMTCKRLHYLALPIIFYRAGIDPASTNLMLREPSECFLRALRLALFVNPTTIDFYPNREVHRMLPDLCTLRVLIARMPKMERLTLNLSWFDTWLESAKGPDKVDADRWKEEICELLDEVLLTSCSTLKVLGGNLIPSPCISNPRRFDDSPLSQLHLPVRTPLFHPKLSPKIRRVKSPTRSSLPATGVLSSKHPQSLRKLHLHCQMLFEPPFLCWTQPTLQAHAASITDFSIKAILHREIWKTIFDNLSLPNLSKLEYLSDLKLHPWPIGLEFATIATFLVRHPSIMVLNLYGILERPTKRESPLKKAILPELVEIKAHPMFIAWLLGPTDACLNLINVTISSELYPVTLFDYNLFDDALFVLAHRSKSIELCFQFTLMPGAVQWMEAHVSQGRTLSIVTRMHVKNLGIHSNYWLIIFRDMPAVFAEFLALFPCLDHVDFADERACPAEVERVKATVIKQIALKCPGMKTVAIDSRPGSPFVHLTTLRN</sequence>
<dbReference type="HOGENOM" id="CLU_027357_0_0_1"/>
<accession>B0E1S4</accession>
<dbReference type="InterPro" id="IPR036047">
    <property type="entry name" value="F-box-like_dom_sf"/>
</dbReference>
<dbReference type="Pfam" id="PF00646">
    <property type="entry name" value="F-box"/>
    <property type="match status" value="1"/>
</dbReference>
<evidence type="ECO:0000259" key="1">
    <source>
        <dbReference type="PROSITE" id="PS50181"/>
    </source>
</evidence>
<proteinExistence type="predicted"/>
<dbReference type="CDD" id="cd09917">
    <property type="entry name" value="F-box_SF"/>
    <property type="match status" value="1"/>
</dbReference>
<reference evidence="2 3" key="1">
    <citation type="journal article" date="2008" name="Nature">
        <title>The genome of Laccaria bicolor provides insights into mycorrhizal symbiosis.</title>
        <authorList>
            <person name="Martin F."/>
            <person name="Aerts A."/>
            <person name="Ahren D."/>
            <person name="Brun A."/>
            <person name="Danchin E.G.J."/>
            <person name="Duchaussoy F."/>
            <person name="Gibon J."/>
            <person name="Kohler A."/>
            <person name="Lindquist E."/>
            <person name="Pereda V."/>
            <person name="Salamov A."/>
            <person name="Shapiro H.J."/>
            <person name="Wuyts J."/>
            <person name="Blaudez D."/>
            <person name="Buee M."/>
            <person name="Brokstein P."/>
            <person name="Canbaeck B."/>
            <person name="Cohen D."/>
            <person name="Courty P.E."/>
            <person name="Coutinho P.M."/>
            <person name="Delaruelle C."/>
            <person name="Detter J.C."/>
            <person name="Deveau A."/>
            <person name="DiFazio S."/>
            <person name="Duplessis S."/>
            <person name="Fraissinet-Tachet L."/>
            <person name="Lucic E."/>
            <person name="Frey-Klett P."/>
            <person name="Fourrey C."/>
            <person name="Feussner I."/>
            <person name="Gay G."/>
            <person name="Grimwood J."/>
            <person name="Hoegger P.J."/>
            <person name="Jain P."/>
            <person name="Kilaru S."/>
            <person name="Labbe J."/>
            <person name="Lin Y.C."/>
            <person name="Legue V."/>
            <person name="Le Tacon F."/>
            <person name="Marmeisse R."/>
            <person name="Melayah D."/>
            <person name="Montanini B."/>
            <person name="Muratet M."/>
            <person name="Nehls U."/>
            <person name="Niculita-Hirzel H."/>
            <person name="Oudot-Le Secq M.P."/>
            <person name="Peter M."/>
            <person name="Quesneville H."/>
            <person name="Rajashekar B."/>
            <person name="Reich M."/>
            <person name="Rouhier N."/>
            <person name="Schmutz J."/>
            <person name="Yin T."/>
            <person name="Chalot M."/>
            <person name="Henrissat B."/>
            <person name="Kuees U."/>
            <person name="Lucas S."/>
            <person name="Van de Peer Y."/>
            <person name="Podila G.K."/>
            <person name="Polle A."/>
            <person name="Pukkila P.J."/>
            <person name="Richardson P.M."/>
            <person name="Rouze P."/>
            <person name="Sanders I.R."/>
            <person name="Stajich J.E."/>
            <person name="Tunlid A."/>
            <person name="Tuskan G."/>
            <person name="Grigoriev I.V."/>
        </authorList>
    </citation>
    <scope>NUCLEOTIDE SEQUENCE [LARGE SCALE GENOMIC DNA]</scope>
    <source>
        <strain evidence="3">S238N-H82 / ATCC MYA-4686</strain>
    </source>
</reference>
<dbReference type="GeneID" id="6085767"/>
<dbReference type="OrthoDB" id="2635672at2759"/>
<protein>
    <submittedName>
        <fullName evidence="2">Predicted protein</fullName>
    </submittedName>
</protein>